<comment type="caution">
    <text evidence="1">The sequence shown here is derived from an EMBL/GenBank/DDBJ whole genome shotgun (WGS) entry which is preliminary data.</text>
</comment>
<proteinExistence type="predicted"/>
<keyword evidence="2" id="KW-1185">Reference proteome</keyword>
<dbReference type="OrthoDB" id="3987725at2"/>
<dbReference type="RefSeq" id="WP_062708742.1">
    <property type="nucleotide sequence ID" value="NZ_LLZG01000363.1"/>
</dbReference>
<name>A0A117MN39_9ACTN</name>
<organism evidence="1 2">
    <name type="scientific">Streptomyces regalis</name>
    <dbReference type="NCBI Taxonomy" id="68262"/>
    <lineage>
        <taxon>Bacteria</taxon>
        <taxon>Bacillati</taxon>
        <taxon>Actinomycetota</taxon>
        <taxon>Actinomycetes</taxon>
        <taxon>Kitasatosporales</taxon>
        <taxon>Streptomycetaceae</taxon>
        <taxon>Streptomyces</taxon>
    </lineage>
</organism>
<evidence type="ECO:0000313" key="1">
    <source>
        <dbReference type="EMBL" id="KUL26231.1"/>
    </source>
</evidence>
<dbReference type="EMBL" id="LLZG01000363">
    <property type="protein sequence ID" value="KUL26231.1"/>
    <property type="molecule type" value="Genomic_DNA"/>
</dbReference>
<accession>A0A117MN39</accession>
<dbReference type="Proteomes" id="UP000053923">
    <property type="component" value="Unassembled WGS sequence"/>
</dbReference>
<gene>
    <name evidence="1" type="ORF">ADL12_32765</name>
</gene>
<protein>
    <submittedName>
        <fullName evidence="1">Uncharacterized protein</fullName>
    </submittedName>
</protein>
<dbReference type="AlphaFoldDB" id="A0A117MN39"/>
<sequence>MGDRLRIADVEHIPTETLVPLITDSFDNLVTVAVAEATNGFIPQRTRRLLRKAEWRLDWQDALLCAAGELQVATERMRYTNDPRLEVTEHRLRRVRHRRHEAEILVKKLRRNDFHNSRERKNGADSRLTAQSWLRSAFPDEYADLLRRERARRNLGEESEAPSFRNVHEQIEYACAHGQITAPGTPEVDALLAADDIVVRRAAADDAKDQEERNPALRHPLLLGRWENALRELGYMVAERAHAQSPHGLGTLPDDFYALPQREAIEVLNARRFLAAVQQRRLEYKRYLRQLTQVLRERERETPHVIALFEAREAADRLLAETHPLEYAFIRAELRPHEEHDGFLPRSLVNSPQRAEIKRRVLAALTDDTWATTSL</sequence>
<reference evidence="2" key="1">
    <citation type="submission" date="2015-10" db="EMBL/GenBank/DDBJ databases">
        <authorList>
            <person name="Ju K.-S."/>
            <person name="Doroghazi J.R."/>
            <person name="Metcalf W.W."/>
        </authorList>
    </citation>
    <scope>NUCLEOTIDE SEQUENCE [LARGE SCALE GENOMIC DNA]</scope>
    <source>
        <strain evidence="2">NRRL 3151</strain>
    </source>
</reference>
<evidence type="ECO:0000313" key="2">
    <source>
        <dbReference type="Proteomes" id="UP000053923"/>
    </source>
</evidence>